<sequence length="148" mass="16198">MNTKLLVTGILGVLLLGSQAYANETSVGVSPVQQKDNTPHLIIDSPTDHQVIKGVVIVRWHAQNIRILSVYGDAALAVKPKLGHLHVSLDHNSWHWVQASEEPIVLQGLTPGEHTVSIDLADATHQVLDHQTLTFVTTNINSRNTHPH</sequence>
<reference evidence="2 3" key="1">
    <citation type="submission" date="2019-03" db="EMBL/GenBank/DDBJ databases">
        <title>Draft genome sequence of an environmental Acinetobacter seifertii from Brazil.</title>
        <authorList>
            <person name="Furlan J.P.R."/>
            <person name="Stehling E.G."/>
        </authorList>
    </citation>
    <scope>NUCLEOTIDE SEQUENCE [LARGE SCALE GENOMIC DNA]</scope>
    <source>
        <strain evidence="2 3">SAb133</strain>
    </source>
</reference>
<protein>
    <recommendedName>
        <fullName evidence="4">Copper resistance protein CopC</fullName>
    </recommendedName>
</protein>
<keyword evidence="1" id="KW-0732">Signal</keyword>
<dbReference type="Proteomes" id="UP000297445">
    <property type="component" value="Unassembled WGS sequence"/>
</dbReference>
<dbReference type="RefSeq" id="WP_134263356.1">
    <property type="nucleotide sequence ID" value="NZ_CP061596.1"/>
</dbReference>
<organism evidence="2 3">
    <name type="scientific">Acinetobacter seifertii</name>
    <dbReference type="NCBI Taxonomy" id="1530123"/>
    <lineage>
        <taxon>Bacteria</taxon>
        <taxon>Pseudomonadati</taxon>
        <taxon>Pseudomonadota</taxon>
        <taxon>Gammaproteobacteria</taxon>
        <taxon>Moraxellales</taxon>
        <taxon>Moraxellaceae</taxon>
        <taxon>Acinetobacter</taxon>
        <taxon>Acinetobacter calcoaceticus/baumannii complex</taxon>
    </lineage>
</organism>
<dbReference type="AlphaFoldDB" id="A0A5E9PE17"/>
<feature type="chain" id="PRO_5022777286" description="Copper resistance protein CopC" evidence="1">
    <location>
        <begin position="23"/>
        <end position="148"/>
    </location>
</feature>
<accession>A0A5E9PE17</accession>
<evidence type="ECO:0000256" key="1">
    <source>
        <dbReference type="SAM" id="SignalP"/>
    </source>
</evidence>
<dbReference type="InterPro" id="IPR046133">
    <property type="entry name" value="DUF6130"/>
</dbReference>
<feature type="signal peptide" evidence="1">
    <location>
        <begin position="1"/>
        <end position="22"/>
    </location>
</feature>
<proteinExistence type="predicted"/>
<dbReference type="Pfam" id="PF19625">
    <property type="entry name" value="DUF6130"/>
    <property type="match status" value="1"/>
</dbReference>
<name>A0A5E9PE17_9GAMM</name>
<evidence type="ECO:0000313" key="3">
    <source>
        <dbReference type="Proteomes" id="UP000297445"/>
    </source>
</evidence>
<evidence type="ECO:0000313" key="2">
    <source>
        <dbReference type="EMBL" id="TEU26071.1"/>
    </source>
</evidence>
<dbReference type="EMBL" id="SNSA01000008">
    <property type="protein sequence ID" value="TEU26071.1"/>
    <property type="molecule type" value="Genomic_DNA"/>
</dbReference>
<gene>
    <name evidence="2" type="ORF">E2R16_16080</name>
</gene>
<comment type="caution">
    <text evidence="2">The sequence shown here is derived from an EMBL/GenBank/DDBJ whole genome shotgun (WGS) entry which is preliminary data.</text>
</comment>
<evidence type="ECO:0008006" key="4">
    <source>
        <dbReference type="Google" id="ProtNLM"/>
    </source>
</evidence>